<dbReference type="InterPro" id="IPR029472">
    <property type="entry name" value="Copia-like_N"/>
</dbReference>
<name>A0A2N9GMX0_FAGSY</name>
<dbReference type="PANTHER" id="PTHR34222">
    <property type="entry name" value="GAG_PRE-INTEGRS DOMAIN-CONTAINING PROTEIN"/>
    <property type="match status" value="1"/>
</dbReference>
<organism evidence="3">
    <name type="scientific">Fagus sylvatica</name>
    <name type="common">Beechnut</name>
    <dbReference type="NCBI Taxonomy" id="28930"/>
    <lineage>
        <taxon>Eukaryota</taxon>
        <taxon>Viridiplantae</taxon>
        <taxon>Streptophyta</taxon>
        <taxon>Embryophyta</taxon>
        <taxon>Tracheophyta</taxon>
        <taxon>Spermatophyta</taxon>
        <taxon>Magnoliopsida</taxon>
        <taxon>eudicotyledons</taxon>
        <taxon>Gunneridae</taxon>
        <taxon>Pentapetalae</taxon>
        <taxon>rosids</taxon>
        <taxon>fabids</taxon>
        <taxon>Fagales</taxon>
        <taxon>Fagaceae</taxon>
        <taxon>Fagus</taxon>
    </lineage>
</organism>
<reference evidence="3" key="1">
    <citation type="submission" date="2018-02" db="EMBL/GenBank/DDBJ databases">
        <authorList>
            <person name="Cohen D.B."/>
            <person name="Kent A.D."/>
        </authorList>
    </citation>
    <scope>NUCLEOTIDE SEQUENCE</scope>
</reference>
<dbReference type="EMBL" id="OIVN01002140">
    <property type="protein sequence ID" value="SPD00952.1"/>
    <property type="molecule type" value="Genomic_DNA"/>
</dbReference>
<dbReference type="Pfam" id="PF14244">
    <property type="entry name" value="Retrotran_gag_3"/>
    <property type="match status" value="1"/>
</dbReference>
<protein>
    <submittedName>
        <fullName evidence="3">Uncharacterized protein</fullName>
    </submittedName>
</protein>
<dbReference type="AlphaFoldDB" id="A0A2N9GMX0"/>
<evidence type="ECO:0000259" key="1">
    <source>
        <dbReference type="Pfam" id="PF14244"/>
    </source>
</evidence>
<dbReference type="Pfam" id="PF22936">
    <property type="entry name" value="Pol_BBD"/>
    <property type="match status" value="1"/>
</dbReference>
<feature type="domain" description="Retrovirus-related Pol polyprotein from transposon TNT 1-94-like beta-barrel" evidence="2">
    <location>
        <begin position="189"/>
        <end position="232"/>
    </location>
</feature>
<dbReference type="PANTHER" id="PTHR34222:SF99">
    <property type="entry name" value="PROTEIN, PUTATIVE-RELATED"/>
    <property type="match status" value="1"/>
</dbReference>
<feature type="domain" description="Retrotransposon Copia-like N-terminal" evidence="1">
    <location>
        <begin position="35"/>
        <end position="63"/>
    </location>
</feature>
<sequence>MDSTEASLSSSSVSSQNALVPIKNSRSPYYLNNGDHPGIRIVPDSLTSDNYQSWRASMTRALSKEQWIAVTIGKKDKPICSHCGFRGHTVDKCYKLHGYPPGFKGKSRAPVSANQVSRPFIHGCSEETQNLTHLAAQCQQFLNMLTSQVQQIAPSNEASTFPTPHTAALVTSNRPSHVTSNMTVCSSEWILDTGATDHMVINTQFFTTMSHVNDVTVGLPNGLSLSVTHIGPSTLEDDWFG</sequence>
<gene>
    <name evidence="3" type="ORF">FSB_LOCUS28834</name>
</gene>
<evidence type="ECO:0000259" key="2">
    <source>
        <dbReference type="Pfam" id="PF22936"/>
    </source>
</evidence>
<evidence type="ECO:0000313" key="3">
    <source>
        <dbReference type="EMBL" id="SPD00952.1"/>
    </source>
</evidence>
<proteinExistence type="predicted"/>
<accession>A0A2N9GMX0</accession>
<dbReference type="InterPro" id="IPR054722">
    <property type="entry name" value="PolX-like_BBD"/>
</dbReference>